<evidence type="ECO:0000256" key="1">
    <source>
        <dbReference type="ARBA" id="ARBA00004123"/>
    </source>
</evidence>
<organism evidence="8 9">
    <name type="scientific">Microthlaspi erraticum</name>
    <dbReference type="NCBI Taxonomy" id="1685480"/>
    <lineage>
        <taxon>Eukaryota</taxon>
        <taxon>Viridiplantae</taxon>
        <taxon>Streptophyta</taxon>
        <taxon>Embryophyta</taxon>
        <taxon>Tracheophyta</taxon>
        <taxon>Spermatophyta</taxon>
        <taxon>Magnoliopsida</taxon>
        <taxon>eudicotyledons</taxon>
        <taxon>Gunneridae</taxon>
        <taxon>Pentapetalae</taxon>
        <taxon>rosids</taxon>
        <taxon>malvids</taxon>
        <taxon>Brassicales</taxon>
        <taxon>Brassicaceae</taxon>
        <taxon>Coluteocarpeae</taxon>
        <taxon>Microthlaspi</taxon>
    </lineage>
</organism>
<dbReference type="PROSITE" id="PS50863">
    <property type="entry name" value="B3"/>
    <property type="match status" value="2"/>
</dbReference>
<evidence type="ECO:0000259" key="7">
    <source>
        <dbReference type="PROSITE" id="PS50863"/>
    </source>
</evidence>
<dbReference type="PANTHER" id="PTHR31920:SF50">
    <property type="entry name" value="TF-B3 DOMAIN-CONTAINING PROTEIN"/>
    <property type="match status" value="1"/>
</dbReference>
<feature type="domain" description="TF-B3" evidence="7">
    <location>
        <begin position="196"/>
        <end position="289"/>
    </location>
</feature>
<evidence type="ECO:0000256" key="3">
    <source>
        <dbReference type="ARBA" id="ARBA00023125"/>
    </source>
</evidence>
<protein>
    <recommendedName>
        <fullName evidence="7">TF-B3 domain-containing protein</fullName>
    </recommendedName>
</protein>
<reference evidence="8" key="1">
    <citation type="submission" date="2020-01" db="EMBL/GenBank/DDBJ databases">
        <authorList>
            <person name="Mishra B."/>
        </authorList>
    </citation>
    <scope>NUCLEOTIDE SEQUENCE [LARGE SCALE GENOMIC DNA]</scope>
</reference>
<dbReference type="InterPro" id="IPR015300">
    <property type="entry name" value="DNA-bd_pseudobarrel_sf"/>
</dbReference>
<name>A0A6D2L489_9BRAS</name>
<dbReference type="SMART" id="SM01019">
    <property type="entry name" value="B3"/>
    <property type="match status" value="2"/>
</dbReference>
<feature type="domain" description="TF-B3" evidence="7">
    <location>
        <begin position="19"/>
        <end position="114"/>
    </location>
</feature>
<keyword evidence="3" id="KW-0238">DNA-binding</keyword>
<dbReference type="Pfam" id="PF02362">
    <property type="entry name" value="B3"/>
    <property type="match status" value="2"/>
</dbReference>
<dbReference type="CDD" id="cd10017">
    <property type="entry name" value="B3_DNA"/>
    <property type="match status" value="2"/>
</dbReference>
<keyword evidence="9" id="KW-1185">Reference proteome</keyword>
<dbReference type="GO" id="GO:0005634">
    <property type="term" value="C:nucleus"/>
    <property type="evidence" value="ECO:0007669"/>
    <property type="project" value="UniProtKB-SubCell"/>
</dbReference>
<dbReference type="Gene3D" id="2.40.330.10">
    <property type="entry name" value="DNA-binding pseudobarrel domain"/>
    <property type="match status" value="2"/>
</dbReference>
<keyword evidence="2" id="KW-0805">Transcription regulation</keyword>
<dbReference type="AlphaFoldDB" id="A0A6D2L489"/>
<dbReference type="SUPFAM" id="SSF101936">
    <property type="entry name" value="DNA-binding pseudobarrel domain"/>
    <property type="match status" value="2"/>
</dbReference>
<evidence type="ECO:0000256" key="5">
    <source>
        <dbReference type="ARBA" id="ARBA00023242"/>
    </source>
</evidence>
<keyword evidence="4" id="KW-0804">Transcription</keyword>
<proteinExistence type="predicted"/>
<keyword evidence="5" id="KW-0539">Nucleus</keyword>
<dbReference type="EMBL" id="CACVBM020001873">
    <property type="protein sequence ID" value="CAA7061432.1"/>
    <property type="molecule type" value="Genomic_DNA"/>
</dbReference>
<accession>A0A6D2L489</accession>
<evidence type="ECO:0000313" key="8">
    <source>
        <dbReference type="EMBL" id="CAA7061432.1"/>
    </source>
</evidence>
<dbReference type="OrthoDB" id="1666376at2759"/>
<evidence type="ECO:0000256" key="6">
    <source>
        <dbReference type="SAM" id="MobiDB-lite"/>
    </source>
</evidence>
<evidence type="ECO:0000313" key="9">
    <source>
        <dbReference type="Proteomes" id="UP000467841"/>
    </source>
</evidence>
<comment type="caution">
    <text evidence="8">The sequence shown here is derived from an EMBL/GenBank/DDBJ whole genome shotgun (WGS) entry which is preliminary data.</text>
</comment>
<evidence type="ECO:0000256" key="4">
    <source>
        <dbReference type="ARBA" id="ARBA00023163"/>
    </source>
</evidence>
<dbReference type="PANTHER" id="PTHR31920">
    <property type="entry name" value="B3 DOMAIN-CONTAINING"/>
    <property type="match status" value="1"/>
</dbReference>
<dbReference type="InterPro" id="IPR003340">
    <property type="entry name" value="B3_DNA-bd"/>
</dbReference>
<evidence type="ECO:0000256" key="2">
    <source>
        <dbReference type="ARBA" id="ARBA00023015"/>
    </source>
</evidence>
<dbReference type="InterPro" id="IPR050655">
    <property type="entry name" value="Plant_B3_domain"/>
</dbReference>
<comment type="subcellular location">
    <subcellularLocation>
        <location evidence="1">Nucleus</location>
    </subcellularLocation>
</comment>
<gene>
    <name evidence="8" type="ORF">MERR_LOCUS48668</name>
</gene>
<dbReference type="GO" id="GO:0003677">
    <property type="term" value="F:DNA binding"/>
    <property type="evidence" value="ECO:0007669"/>
    <property type="project" value="UniProtKB-KW"/>
</dbReference>
<sequence>MVKNKCFGQFIEEGDNASFFKILRKDDLSSEIVRMIPHDLVRSIPENSSSFKMVLKVPWGSSWPVKISKNPSFHYMEDRGWDQFVKDNALGENEHLTFTHEANMSFNVNIYESGGTEILRPRISANIASSSGLRKREARKNINKDVKEEEIESSSESSYPGLKTGGRLKKKKAEETEKSKKNMKKKKVDTGTSSLVPEFNLTIKRSHLMFLSIPTKFLGYMPKKTKTFKIHYLEGEEPWEVLYLVTDVQSRFSAGWSRFAKEIGLEVGDVCNFKLIKPKEMLLEISREETP</sequence>
<feature type="region of interest" description="Disordered" evidence="6">
    <location>
        <begin position="145"/>
        <end position="189"/>
    </location>
</feature>
<dbReference type="Proteomes" id="UP000467841">
    <property type="component" value="Unassembled WGS sequence"/>
</dbReference>